<dbReference type="Proteomes" id="UP000813215">
    <property type="component" value="Unassembled WGS sequence"/>
</dbReference>
<name>A0A9E3HAU0_9NOST</name>
<accession>A0A9E3HAU0</accession>
<proteinExistence type="predicted"/>
<evidence type="ECO:0000313" key="2">
    <source>
        <dbReference type="EMBL" id="MBW4434194.1"/>
    </source>
</evidence>
<sequence>MLIFFVFPQWVTSDYLEIKANLLAGYRSHRELSIEIETQLPLFIAARCILAVLWFVFLIFNCSNLP</sequence>
<evidence type="ECO:0000313" key="3">
    <source>
        <dbReference type="Proteomes" id="UP000813215"/>
    </source>
</evidence>
<keyword evidence="1" id="KW-1133">Transmembrane helix</keyword>
<dbReference type="AlphaFoldDB" id="A0A9E3HAU0"/>
<feature type="transmembrane region" description="Helical" evidence="1">
    <location>
        <begin position="40"/>
        <end position="60"/>
    </location>
</feature>
<gene>
    <name evidence="2" type="ORF">KME28_21380</name>
</gene>
<comment type="caution">
    <text evidence="2">The sequence shown here is derived from an EMBL/GenBank/DDBJ whole genome shotgun (WGS) entry which is preliminary data.</text>
</comment>
<keyword evidence="1" id="KW-0472">Membrane</keyword>
<protein>
    <submittedName>
        <fullName evidence="2">Uncharacterized protein</fullName>
    </submittedName>
</protein>
<dbReference type="EMBL" id="JAHHHW010000123">
    <property type="protein sequence ID" value="MBW4434194.1"/>
    <property type="molecule type" value="Genomic_DNA"/>
</dbReference>
<reference evidence="2" key="2">
    <citation type="journal article" date="2022" name="Microbiol. Resour. Announc.">
        <title>Metagenome Sequencing to Explore Phylogenomics of Terrestrial Cyanobacteria.</title>
        <authorList>
            <person name="Ward R.D."/>
            <person name="Stajich J.E."/>
            <person name="Johansen J.R."/>
            <person name="Huntemann M."/>
            <person name="Clum A."/>
            <person name="Foster B."/>
            <person name="Foster B."/>
            <person name="Roux S."/>
            <person name="Palaniappan K."/>
            <person name="Varghese N."/>
            <person name="Mukherjee S."/>
            <person name="Reddy T.B.K."/>
            <person name="Daum C."/>
            <person name="Copeland A."/>
            <person name="Chen I.A."/>
            <person name="Ivanova N.N."/>
            <person name="Kyrpides N.C."/>
            <person name="Shapiro N."/>
            <person name="Eloe-Fadrosh E.A."/>
            <person name="Pietrasiak N."/>
        </authorList>
    </citation>
    <scope>NUCLEOTIDE SEQUENCE</scope>
    <source>
        <strain evidence="2">HA4357-MV3</strain>
    </source>
</reference>
<reference evidence="2" key="1">
    <citation type="submission" date="2021-05" db="EMBL/GenBank/DDBJ databases">
        <authorList>
            <person name="Pietrasiak N."/>
            <person name="Ward R."/>
            <person name="Stajich J.E."/>
            <person name="Kurbessoian T."/>
        </authorList>
    </citation>
    <scope>NUCLEOTIDE SEQUENCE</scope>
    <source>
        <strain evidence="2">HA4357-MV3</strain>
    </source>
</reference>
<organism evidence="2 3">
    <name type="scientific">Pelatocladus maniniholoensis HA4357-MV3</name>
    <dbReference type="NCBI Taxonomy" id="1117104"/>
    <lineage>
        <taxon>Bacteria</taxon>
        <taxon>Bacillati</taxon>
        <taxon>Cyanobacteriota</taxon>
        <taxon>Cyanophyceae</taxon>
        <taxon>Nostocales</taxon>
        <taxon>Nostocaceae</taxon>
        <taxon>Pelatocladus</taxon>
    </lineage>
</organism>
<keyword evidence="1" id="KW-0812">Transmembrane</keyword>
<evidence type="ECO:0000256" key="1">
    <source>
        <dbReference type="SAM" id="Phobius"/>
    </source>
</evidence>